<dbReference type="Pfam" id="PF09068">
    <property type="entry name" value="EF-hand_2"/>
    <property type="match status" value="1"/>
</dbReference>
<dbReference type="InterPro" id="IPR050774">
    <property type="entry name" value="KCMF1/Dystrophin"/>
</dbReference>
<dbReference type="InterPro" id="IPR043145">
    <property type="entry name" value="Znf_ZZ_sf"/>
</dbReference>
<dbReference type="Gene3D" id="1.10.238.10">
    <property type="entry name" value="EF-hand"/>
    <property type="match status" value="1"/>
</dbReference>
<proteinExistence type="predicted"/>
<feature type="region of interest" description="Disordered" evidence="5">
    <location>
        <begin position="443"/>
        <end position="531"/>
    </location>
</feature>
<feature type="region of interest" description="Disordered" evidence="5">
    <location>
        <begin position="293"/>
        <end position="347"/>
    </location>
</feature>
<dbReference type="GeneID" id="117557301"/>
<dbReference type="AlphaFoldDB" id="A0A6P8VUF0"/>
<dbReference type="KEGG" id="gacu:117557301"/>
<dbReference type="InterPro" id="IPR015154">
    <property type="entry name" value="EF-hand_dom_typ2"/>
</dbReference>
<dbReference type="PANTHER" id="PTHR12268">
    <property type="entry name" value="E3 UBIQUITIN-PROTEIN LIGASE KCMF1"/>
    <property type="match status" value="1"/>
</dbReference>
<dbReference type="Pfam" id="PF00569">
    <property type="entry name" value="ZZ"/>
    <property type="match status" value="1"/>
</dbReference>
<keyword evidence="3" id="KW-0862">Zinc</keyword>
<dbReference type="PROSITE" id="PS50135">
    <property type="entry name" value="ZF_ZZ_2"/>
    <property type="match status" value="1"/>
</dbReference>
<dbReference type="InterPro" id="IPR000433">
    <property type="entry name" value="Znf_ZZ"/>
</dbReference>
<dbReference type="RefSeq" id="XP_034088978.1">
    <property type="nucleotide sequence ID" value="XM_034233087.1"/>
</dbReference>
<dbReference type="GO" id="GO:0099536">
    <property type="term" value="P:synaptic signaling"/>
    <property type="evidence" value="ECO:0007669"/>
    <property type="project" value="TreeGrafter"/>
</dbReference>
<feature type="compositionally biased region" description="Polar residues" evidence="5">
    <location>
        <begin position="323"/>
        <end position="340"/>
    </location>
</feature>
<dbReference type="CTD" id="391475"/>
<feature type="region of interest" description="Disordered" evidence="5">
    <location>
        <begin position="619"/>
        <end position="647"/>
    </location>
</feature>
<reference evidence="8" key="1">
    <citation type="submission" date="2025-08" db="UniProtKB">
        <authorList>
            <consortium name="RefSeq"/>
        </authorList>
    </citation>
    <scope>IDENTIFICATION</scope>
</reference>
<dbReference type="SUPFAM" id="SSF57850">
    <property type="entry name" value="RING/U-box"/>
    <property type="match status" value="1"/>
</dbReference>
<evidence type="ECO:0000313" key="8">
    <source>
        <dbReference type="RefSeq" id="XP_034088978.1"/>
    </source>
</evidence>
<keyword evidence="2 4" id="KW-0863">Zinc-finger</keyword>
<evidence type="ECO:0000256" key="1">
    <source>
        <dbReference type="ARBA" id="ARBA00022723"/>
    </source>
</evidence>
<dbReference type="SMART" id="SM00291">
    <property type="entry name" value="ZnF_ZZ"/>
    <property type="match status" value="1"/>
</dbReference>
<evidence type="ECO:0000259" key="6">
    <source>
        <dbReference type="PROSITE" id="PS50135"/>
    </source>
</evidence>
<dbReference type="InterPro" id="IPR015153">
    <property type="entry name" value="EF-hand_dom_typ1"/>
</dbReference>
<dbReference type="GO" id="GO:0005886">
    <property type="term" value="C:plasma membrane"/>
    <property type="evidence" value="ECO:0007669"/>
    <property type="project" value="TreeGrafter"/>
</dbReference>
<evidence type="ECO:0000256" key="2">
    <source>
        <dbReference type="ARBA" id="ARBA00022771"/>
    </source>
</evidence>
<dbReference type="PROSITE" id="PS01357">
    <property type="entry name" value="ZF_ZZ_1"/>
    <property type="match status" value="1"/>
</dbReference>
<feature type="compositionally biased region" description="Basic and acidic residues" evidence="5">
    <location>
        <begin position="298"/>
        <end position="309"/>
    </location>
</feature>
<dbReference type="OrthoDB" id="10014385at2759"/>
<name>A0A6P8VUF0_GYMAC</name>
<dbReference type="InParanoid" id="A0A6P8VUF0"/>
<evidence type="ECO:0000256" key="3">
    <source>
        <dbReference type="ARBA" id="ARBA00022833"/>
    </source>
</evidence>
<dbReference type="GO" id="GO:0008270">
    <property type="term" value="F:zinc ion binding"/>
    <property type="evidence" value="ECO:0007669"/>
    <property type="project" value="UniProtKB-KW"/>
</dbReference>
<dbReference type="InterPro" id="IPR011992">
    <property type="entry name" value="EF-hand-dom_pair"/>
</dbReference>
<dbReference type="Proteomes" id="UP000515161">
    <property type="component" value="Unplaced"/>
</dbReference>
<evidence type="ECO:0000256" key="4">
    <source>
        <dbReference type="PROSITE-ProRule" id="PRU00228"/>
    </source>
</evidence>
<organism evidence="7 8">
    <name type="scientific">Gymnodraco acuticeps</name>
    <name type="common">Antarctic dragonfish</name>
    <dbReference type="NCBI Taxonomy" id="8218"/>
    <lineage>
        <taxon>Eukaryota</taxon>
        <taxon>Metazoa</taxon>
        <taxon>Chordata</taxon>
        <taxon>Craniata</taxon>
        <taxon>Vertebrata</taxon>
        <taxon>Euteleostomi</taxon>
        <taxon>Actinopterygii</taxon>
        <taxon>Neopterygii</taxon>
        <taxon>Teleostei</taxon>
        <taxon>Neoteleostei</taxon>
        <taxon>Acanthomorphata</taxon>
        <taxon>Eupercaria</taxon>
        <taxon>Perciformes</taxon>
        <taxon>Notothenioidei</taxon>
        <taxon>Bathydraconidae</taxon>
        <taxon>Gymnodraco</taxon>
    </lineage>
</organism>
<keyword evidence="1" id="KW-0479">Metal-binding</keyword>
<accession>A0A6P8VUF0</accession>
<dbReference type="PANTHER" id="PTHR12268:SF18">
    <property type="entry name" value="DYSTROTELIN"/>
    <property type="match status" value="1"/>
</dbReference>
<dbReference type="GO" id="GO:0045202">
    <property type="term" value="C:synapse"/>
    <property type="evidence" value="ECO:0007669"/>
    <property type="project" value="GOC"/>
</dbReference>
<protein>
    <submittedName>
        <fullName evidence="8">Dystrotelin</fullName>
    </submittedName>
</protein>
<dbReference type="Gene3D" id="3.30.60.90">
    <property type="match status" value="1"/>
</dbReference>
<evidence type="ECO:0000256" key="5">
    <source>
        <dbReference type="SAM" id="MobiDB-lite"/>
    </source>
</evidence>
<dbReference type="SUPFAM" id="SSF47473">
    <property type="entry name" value="EF-hand"/>
    <property type="match status" value="2"/>
</dbReference>
<dbReference type="Pfam" id="PF09069">
    <property type="entry name" value="EF-hand_3"/>
    <property type="match status" value="1"/>
</dbReference>
<feature type="domain" description="ZZ-type" evidence="6">
    <location>
        <begin position="220"/>
        <end position="276"/>
    </location>
</feature>
<gene>
    <name evidence="8" type="primary">dytn</name>
</gene>
<evidence type="ECO:0000313" key="7">
    <source>
        <dbReference type="Proteomes" id="UP000515161"/>
    </source>
</evidence>
<sequence>MDPDRFEGLNEIRSSVYRTAVKLQRLQKHLCMDTVFCRHVTTALPHSQEVSLDRQEVTRALNRMFHSVGQDVPGHAALEETCSLMFGINDRSGSGFISSASLQTSLIALSAETLHRKYTALIGVAVQCGSASISRSGLRALLQDLSQVPAALQEDGAFGQVEAAVSSCFEGVRTGSRQLIGGRHGDTASGEHVLSWLRGEPPLLRWLPTLYRLSVSQDVRHDVRCHTCKTRPFTGLRYRCMKCVNVHLCQSCYLKEKHSRRHNTHHPVLEFCTQPTWRESLSSLARSARYTLLPRRQTQREAGRRRGLEWAEPQDSAPPPSEDSVSQNASVHPPTSSKALQTEEEPPQLNASVLLTEVRNLQRDKWLMEQQLQVWRLTVQSEQGVLEDRCSEMEVTMVTLRENNLHLQRKLTQAVTNMETQQHGNNTENMLTRGTTENMLTRGNTENTLTTDNMLTRGNTLTPDNMLTRGNTLTTDNMLTRGNTLTPDNMLTRGNTLTTDNMLTRGNTKTPDNMLNMENTLTPDNMLTRGNTENTLTTDNMLTRGNTLTTDNMLTRGNTLTTDNMLTRGNMLTPDNMLTRGNTENTLTTDNMLTRGNMLTPDNMLTRGNMLTPDNTLTRGNTLTPDNMLTRGNTLTTDNMLTTGEHC</sequence>
<keyword evidence="7" id="KW-1185">Reference proteome</keyword>
<dbReference type="Gene3D" id="6.10.140.70">
    <property type="match status" value="1"/>
</dbReference>